<dbReference type="VEuPathDB" id="FungiDB:AFLA_007793"/>
<evidence type="ECO:0008006" key="5">
    <source>
        <dbReference type="Google" id="ProtNLM"/>
    </source>
</evidence>
<dbReference type="EMBL" id="ML734551">
    <property type="protein sequence ID" value="KAB8253319.1"/>
    <property type="molecule type" value="Genomic_DNA"/>
</dbReference>
<proteinExistence type="predicted"/>
<organism evidence="2">
    <name type="scientific">Aspergillus flavus</name>
    <dbReference type="NCBI Taxonomy" id="5059"/>
    <lineage>
        <taxon>Eukaryota</taxon>
        <taxon>Fungi</taxon>
        <taxon>Dikarya</taxon>
        <taxon>Ascomycota</taxon>
        <taxon>Pezizomycotina</taxon>
        <taxon>Eurotiomycetes</taxon>
        <taxon>Eurotiomycetidae</taxon>
        <taxon>Eurotiales</taxon>
        <taxon>Aspergillaceae</taxon>
        <taxon>Aspergillus</taxon>
        <taxon>Aspergillus subgen. Circumdati</taxon>
    </lineage>
</organism>
<feature type="transmembrane region" description="Helical" evidence="1">
    <location>
        <begin position="85"/>
        <end position="104"/>
    </location>
</feature>
<protein>
    <recommendedName>
        <fullName evidence="5">TLC domain-containing protein</fullName>
    </recommendedName>
</protein>
<accession>A0A364MPE5</accession>
<feature type="transmembrane region" description="Helical" evidence="1">
    <location>
        <begin position="223"/>
        <end position="247"/>
    </location>
</feature>
<reference evidence="3 4" key="1">
    <citation type="submission" date="2018-07" db="EMBL/GenBank/DDBJ databases">
        <title>Identification of spontaneous genetic mutation associated with occurrence of a yellow conidial color mutant of Aspergillus flavus.</title>
        <authorList>
            <person name="Chang P.-K."/>
            <person name="Mack B.M."/>
            <person name="Scharfenstein L."/>
            <person name="Gilbert M.K."/>
        </authorList>
    </citation>
    <scope>NUCLEOTIDE SEQUENCE [LARGE SCALE GENOMIC DNA]</scope>
    <source>
        <strain evidence="3 4">CA14</strain>
    </source>
</reference>
<feature type="transmembrane region" description="Helical" evidence="1">
    <location>
        <begin position="253"/>
        <end position="271"/>
    </location>
</feature>
<name>A0A364MPE5_ASPFL</name>
<evidence type="ECO:0000313" key="2">
    <source>
        <dbReference type="EMBL" id="KAB8253319.1"/>
    </source>
</evidence>
<evidence type="ECO:0000313" key="4">
    <source>
        <dbReference type="Proteomes" id="UP000275480"/>
    </source>
</evidence>
<reference evidence="2" key="2">
    <citation type="submission" date="2019-04" db="EMBL/GenBank/DDBJ databases">
        <title>Friends and foes A comparative genomics study of 23 Aspergillus species from section Flavi.</title>
        <authorList>
            <consortium name="DOE Joint Genome Institute"/>
            <person name="Kjaerbolling I."/>
            <person name="Vesth T."/>
            <person name="Frisvad J.C."/>
            <person name="Nybo J.L."/>
            <person name="Theobald S."/>
            <person name="Kildgaard S."/>
            <person name="Isbrandt T."/>
            <person name="Kuo A."/>
            <person name="Sato A."/>
            <person name="Lyhne E.K."/>
            <person name="Kogle M.E."/>
            <person name="Wiebenga A."/>
            <person name="Kun R.S."/>
            <person name="Lubbers R.J."/>
            <person name="Makela M.R."/>
            <person name="Barry K."/>
            <person name="Chovatia M."/>
            <person name="Clum A."/>
            <person name="Daum C."/>
            <person name="Haridas S."/>
            <person name="He G."/>
            <person name="LaButti K."/>
            <person name="Lipzen A."/>
            <person name="Mondo S."/>
            <person name="Riley R."/>
            <person name="Salamov A."/>
            <person name="Simmons B.A."/>
            <person name="Magnuson J.K."/>
            <person name="Henrissat B."/>
            <person name="Mortensen U.H."/>
            <person name="Larsen T.O."/>
            <person name="Devries R.P."/>
            <person name="Grigoriev I.V."/>
            <person name="Machida M."/>
            <person name="Baker S.E."/>
            <person name="Andersen M.R."/>
        </authorList>
    </citation>
    <scope>NUCLEOTIDE SEQUENCE [LARGE SCALE GENOMIC DNA]</scope>
    <source>
        <strain evidence="2">CBS 121.62</strain>
    </source>
</reference>
<feature type="transmembrane region" description="Helical" evidence="1">
    <location>
        <begin position="149"/>
        <end position="169"/>
    </location>
</feature>
<sequence length="295" mass="33481">MERLYNSACKAFLHDGVDQPLHQECLAGTRLNTFDGIFLSVILLFGAALNRVMLDSRAFHSFYGPMYGKLTPQEQQRFCFHHVNVVLKGILLVCVSSSIVQVTIGGKEWTDPYYHHSSVTLWETSTFAGYIVVAVSLLDLIYDTSLRLVYMVHHVGVLLAVQGLVFLIVNAPVERAQEMRYLGIMSEIGIFWVLFSGMPGFTSHLTLILRRCFTHGDVRMRNLYYYAFYVNVSVTVVEVMSIFYLTYASRNRLPVAATIGIGALQVVFTYTKANKCQRIYAVYEEQLATLNKIRL</sequence>
<dbReference type="Proteomes" id="UP000275480">
    <property type="component" value="Unassembled WGS sequence"/>
</dbReference>
<feature type="transmembrane region" description="Helical" evidence="1">
    <location>
        <begin position="124"/>
        <end position="142"/>
    </location>
</feature>
<dbReference type="AlphaFoldDB" id="A0A364MPE5"/>
<keyword evidence="1" id="KW-0812">Transmembrane</keyword>
<feature type="transmembrane region" description="Helical" evidence="1">
    <location>
        <begin position="181"/>
        <end position="202"/>
    </location>
</feature>
<evidence type="ECO:0000256" key="1">
    <source>
        <dbReference type="SAM" id="Phobius"/>
    </source>
</evidence>
<evidence type="ECO:0000313" key="3">
    <source>
        <dbReference type="EMBL" id="RMZ37170.1"/>
    </source>
</evidence>
<keyword evidence="1" id="KW-0472">Membrane</keyword>
<dbReference type="Proteomes" id="UP000325434">
    <property type="component" value="Unassembled WGS sequence"/>
</dbReference>
<gene>
    <name evidence="2" type="ORF">BDV35DRAFT_386359</name>
    <name evidence="3" type="ORF">CA14_012124</name>
</gene>
<dbReference type="OrthoDB" id="4502430at2759"/>
<dbReference type="EMBL" id="QQZZ01000179">
    <property type="protein sequence ID" value="RMZ37170.1"/>
    <property type="molecule type" value="Genomic_DNA"/>
</dbReference>
<keyword evidence="1" id="KW-1133">Transmembrane helix</keyword>
<dbReference type="VEuPathDB" id="FungiDB:F9C07_1848731"/>